<reference evidence="2" key="1">
    <citation type="submission" date="2016-10" db="EMBL/GenBank/DDBJ databases">
        <authorList>
            <person name="de Groot N.N."/>
        </authorList>
    </citation>
    <scope>NUCLEOTIDE SEQUENCE</scope>
</reference>
<sequence length="366" mass="42611">MQKIKVLSILHRSPPSHGASKVGDFISSSKNINEAFECYYITIKSSDTISDIGKISFKKIYLVIELYIKVLWALISFRPDKIYFTASISGVAFYRDLFISSLWKIYKVFKNVDIHYHYHTKGINNFISTSTMNKKLTSFFLTDINLILLSPLLLPDFENIKSFNKVNYLPNGVENNISNIDFIKKDRVDILYLSNMIKSKGYFDVLELAEKTKDRDIYYHFAGGWQNSSDKEEFFRYIEENNLSNKVIFYGFIDGTEKSNLFNKCDIFIFPTRYKNEAFPLTILEALSYGVPVISTDEGSIPYILDEKSGIILNDLENLEDTLDRAIDTLLNEETSIYCRDRYLNNFTLERFENNFINIFKESRDV</sequence>
<dbReference type="CDD" id="cd03801">
    <property type="entry name" value="GT4_PimA-like"/>
    <property type="match status" value="1"/>
</dbReference>
<protein>
    <submittedName>
        <fullName evidence="2">Glycosyltransferase</fullName>
        <ecNumber evidence="2">2.4.1.-</ecNumber>
    </submittedName>
</protein>
<dbReference type="EC" id="2.4.1.-" evidence="2"/>
<dbReference type="InterPro" id="IPR001296">
    <property type="entry name" value="Glyco_trans_1"/>
</dbReference>
<dbReference type="SUPFAM" id="SSF53756">
    <property type="entry name" value="UDP-Glycosyltransferase/glycogen phosphorylase"/>
    <property type="match status" value="1"/>
</dbReference>
<dbReference type="EMBL" id="FPHG01000064">
    <property type="protein sequence ID" value="SFV64122.1"/>
    <property type="molecule type" value="Genomic_DNA"/>
</dbReference>
<evidence type="ECO:0000259" key="1">
    <source>
        <dbReference type="Pfam" id="PF00534"/>
    </source>
</evidence>
<evidence type="ECO:0000313" key="2">
    <source>
        <dbReference type="EMBL" id="SFV64122.1"/>
    </source>
</evidence>
<gene>
    <name evidence="2" type="ORF">MNB_SV-9-262</name>
</gene>
<dbReference type="GO" id="GO:0016757">
    <property type="term" value="F:glycosyltransferase activity"/>
    <property type="evidence" value="ECO:0007669"/>
    <property type="project" value="UniProtKB-KW"/>
</dbReference>
<accession>A0A1W1CEI3</accession>
<keyword evidence="2" id="KW-0328">Glycosyltransferase</keyword>
<dbReference type="PANTHER" id="PTHR12526">
    <property type="entry name" value="GLYCOSYLTRANSFERASE"/>
    <property type="match status" value="1"/>
</dbReference>
<keyword evidence="2" id="KW-0808">Transferase</keyword>
<proteinExistence type="predicted"/>
<dbReference type="AlphaFoldDB" id="A0A1W1CEI3"/>
<dbReference type="Pfam" id="PF00534">
    <property type="entry name" value="Glycos_transf_1"/>
    <property type="match status" value="1"/>
</dbReference>
<name>A0A1W1CEI3_9ZZZZ</name>
<feature type="domain" description="Glycosyl transferase family 1" evidence="1">
    <location>
        <begin position="177"/>
        <end position="334"/>
    </location>
</feature>
<organism evidence="2">
    <name type="scientific">hydrothermal vent metagenome</name>
    <dbReference type="NCBI Taxonomy" id="652676"/>
    <lineage>
        <taxon>unclassified sequences</taxon>
        <taxon>metagenomes</taxon>
        <taxon>ecological metagenomes</taxon>
    </lineage>
</organism>
<dbReference type="Gene3D" id="3.40.50.2000">
    <property type="entry name" value="Glycogen Phosphorylase B"/>
    <property type="match status" value="2"/>
</dbReference>